<reference evidence="1" key="1">
    <citation type="submission" date="2023-04" db="EMBL/GenBank/DDBJ databases">
        <title>Genomic characterization of avipoxvirus isolates from Andean condor (Vultur gryphus).</title>
        <authorList>
            <person name="Butt S.L."/>
            <person name="Do Nascimento G.M."/>
            <person name="Tripathy D.N."/>
            <person name="Diel D.G."/>
        </authorList>
    </citation>
    <scope>NUCLEOTIDE SEQUENCE</scope>
    <source>
        <strain evidence="1">CDPV99</strain>
    </source>
</reference>
<evidence type="ECO:0000313" key="1">
    <source>
        <dbReference type="EMBL" id="WHV01393.1"/>
    </source>
</evidence>
<dbReference type="EMBL" id="OQ865376">
    <property type="protein sequence ID" value="WHV01393.1"/>
    <property type="molecule type" value="Genomic_DNA"/>
</dbReference>
<protein>
    <submittedName>
        <fullName evidence="1">Uncharacterized protein</fullName>
    </submittedName>
</protein>
<sequence length="274" mass="31588">MYKTVNTSQITCYLQGLLPDKFDEEEDVPEEDIERLKGFIELCISKSYNVTNISDITVLYIESANTNKYYLTTDISKYEQHENDIAAKTIECFFAICIENSCKINVSIGDREISDHIHENQGVIMDVGLEHAIYSNNVTLLVIKFEVDASIFYSRNVMIFPEENLLSQFYGPNFILYDIVNRDCNLRLLVTKDNIYNLTTSDVYNIMDLKYLFYNCNVPMPTISLSQYEFTVFDMEAIRSVDIESILRKVSACAETNHNENVLHVKVLYGTVII</sequence>
<gene>
    <name evidence="1" type="ORF">CDPV99-277</name>
</gene>
<accession>A0AAT9UPW7</accession>
<proteinExistence type="predicted"/>
<name>A0AAT9UPW7_9POXV</name>
<organism evidence="1">
    <name type="scientific">Condorpox virus</name>
    <dbReference type="NCBI Taxonomy" id="3049970"/>
    <lineage>
        <taxon>Viruses</taxon>
        <taxon>Varidnaviria</taxon>
        <taxon>Bamfordvirae</taxon>
        <taxon>Nucleocytoviricota</taxon>
        <taxon>Pokkesviricetes</taxon>
        <taxon>Chitovirales</taxon>
        <taxon>Poxviridae</taxon>
        <taxon>Chordopoxvirinae</taxon>
        <taxon>Avipoxvirus</taxon>
    </lineage>
</organism>